<evidence type="ECO:0000256" key="6">
    <source>
        <dbReference type="ARBA" id="ARBA00022729"/>
    </source>
</evidence>
<keyword evidence="8" id="KW-1133">Transmembrane helix</keyword>
<dbReference type="EnsemblPlants" id="PGSC0003DMT400084512">
    <property type="protein sequence ID" value="PGSC0003DMT400084512"/>
    <property type="gene ID" value="PGSC0003DMG400034107"/>
</dbReference>
<dbReference type="HOGENOM" id="CLU_1920799_0_0_1"/>
<dbReference type="STRING" id="4113.M1D7U9"/>
<evidence type="ECO:0000313" key="13">
    <source>
        <dbReference type="Proteomes" id="UP000011115"/>
    </source>
</evidence>
<dbReference type="Gene3D" id="3.80.10.10">
    <property type="entry name" value="Ribonuclease Inhibitor"/>
    <property type="match status" value="1"/>
</dbReference>
<keyword evidence="6" id="KW-0732">Signal</keyword>
<keyword evidence="10" id="KW-0675">Receptor</keyword>
<keyword evidence="3" id="KW-1003">Cell membrane</keyword>
<evidence type="ECO:0000313" key="12">
    <source>
        <dbReference type="EnsemblPlants" id="PGSC0003DMT400084512"/>
    </source>
</evidence>
<name>M1D7U9_SOLTU</name>
<evidence type="ECO:0000256" key="3">
    <source>
        <dbReference type="ARBA" id="ARBA00022475"/>
    </source>
</evidence>
<evidence type="ECO:0000256" key="11">
    <source>
        <dbReference type="ARBA" id="ARBA00023180"/>
    </source>
</evidence>
<reference evidence="12" key="2">
    <citation type="submission" date="2015-06" db="UniProtKB">
        <authorList>
            <consortium name="EnsemblPlants"/>
        </authorList>
    </citation>
    <scope>IDENTIFICATION</scope>
    <source>
        <strain evidence="12">DM1-3 516 R44</strain>
    </source>
</reference>
<dbReference type="FunFam" id="3.80.10.10:FF:000299">
    <property type="entry name" value="Piriformospora indica-insensitive protein 2"/>
    <property type="match status" value="1"/>
</dbReference>
<proteinExistence type="inferred from homology"/>
<dbReference type="AlphaFoldDB" id="M1D7U9"/>
<organism evidence="12 13">
    <name type="scientific">Solanum tuberosum</name>
    <name type="common">Potato</name>
    <dbReference type="NCBI Taxonomy" id="4113"/>
    <lineage>
        <taxon>Eukaryota</taxon>
        <taxon>Viridiplantae</taxon>
        <taxon>Streptophyta</taxon>
        <taxon>Embryophyta</taxon>
        <taxon>Tracheophyta</taxon>
        <taxon>Spermatophyta</taxon>
        <taxon>Magnoliopsida</taxon>
        <taxon>eudicotyledons</taxon>
        <taxon>Gunneridae</taxon>
        <taxon>Pentapetalae</taxon>
        <taxon>asterids</taxon>
        <taxon>lamiids</taxon>
        <taxon>Solanales</taxon>
        <taxon>Solanaceae</taxon>
        <taxon>Solanoideae</taxon>
        <taxon>Solaneae</taxon>
        <taxon>Solanum</taxon>
    </lineage>
</organism>
<dbReference type="InterPro" id="IPR032675">
    <property type="entry name" value="LRR_dom_sf"/>
</dbReference>
<evidence type="ECO:0000256" key="10">
    <source>
        <dbReference type="ARBA" id="ARBA00023170"/>
    </source>
</evidence>
<keyword evidence="4" id="KW-0433">Leucine-rich repeat</keyword>
<evidence type="ECO:0000256" key="4">
    <source>
        <dbReference type="ARBA" id="ARBA00022614"/>
    </source>
</evidence>
<dbReference type="InParanoid" id="M1D7U9"/>
<keyword evidence="5" id="KW-0812">Transmembrane</keyword>
<comment type="similarity">
    <text evidence="2">Belongs to the RLP family.</text>
</comment>
<keyword evidence="7" id="KW-0677">Repeat</keyword>
<evidence type="ECO:0000256" key="1">
    <source>
        <dbReference type="ARBA" id="ARBA00004251"/>
    </source>
</evidence>
<dbReference type="PANTHER" id="PTHR27004:SF333">
    <property type="entry name" value="RECEPTOR-LIKE PROTEIN 12"/>
    <property type="match status" value="1"/>
</dbReference>
<evidence type="ECO:0000256" key="2">
    <source>
        <dbReference type="ARBA" id="ARBA00009592"/>
    </source>
</evidence>
<dbReference type="Pfam" id="PF13855">
    <property type="entry name" value="LRR_8"/>
    <property type="match status" value="1"/>
</dbReference>
<dbReference type="SUPFAM" id="SSF52058">
    <property type="entry name" value="L domain-like"/>
    <property type="match status" value="1"/>
</dbReference>
<dbReference type="GO" id="GO:0005886">
    <property type="term" value="C:plasma membrane"/>
    <property type="evidence" value="ECO:0007669"/>
    <property type="project" value="UniProtKB-SubCell"/>
</dbReference>
<comment type="subcellular location">
    <subcellularLocation>
        <location evidence="1">Cell membrane</location>
        <topology evidence="1">Single-pass type I membrane protein</topology>
    </subcellularLocation>
</comment>
<dbReference type="PaxDb" id="4113-PGSC0003DMT400084512"/>
<keyword evidence="9" id="KW-0472">Membrane</keyword>
<protein>
    <submittedName>
        <fullName evidence="12">Verticillium wilt disease resistance protein Ve2</fullName>
    </submittedName>
</protein>
<dbReference type="Gramene" id="PGSC0003DMT400084512">
    <property type="protein sequence ID" value="PGSC0003DMT400084512"/>
    <property type="gene ID" value="PGSC0003DMG400034107"/>
</dbReference>
<dbReference type="PANTHER" id="PTHR27004">
    <property type="entry name" value="RECEPTOR-LIKE PROTEIN 12 ISOFORM X1"/>
    <property type="match status" value="1"/>
</dbReference>
<sequence length="132" mass="15051">MTSVDLSSNRFEGDIPNSIGSLSSLVLLNLSHNSFHGHIPAEIAKLQALKALDFSWNRLIGEIPGLLSCLTVFEVLNLSYNHLAGRSSIHFQMIHIVKILIYVDFHFQRNVETIMCQMSRHLNKMMMMIHFL</sequence>
<reference evidence="13" key="1">
    <citation type="journal article" date="2011" name="Nature">
        <title>Genome sequence and analysis of the tuber crop potato.</title>
        <authorList>
            <consortium name="The Potato Genome Sequencing Consortium"/>
        </authorList>
    </citation>
    <scope>NUCLEOTIDE SEQUENCE [LARGE SCALE GENOMIC DNA]</scope>
    <source>
        <strain evidence="13">cv. DM1-3 516 R44</strain>
    </source>
</reference>
<dbReference type="InterPro" id="IPR001611">
    <property type="entry name" value="Leu-rich_rpt"/>
</dbReference>
<dbReference type="eggNOG" id="KOG0619">
    <property type="taxonomic scope" value="Eukaryota"/>
</dbReference>
<keyword evidence="13" id="KW-1185">Reference proteome</keyword>
<evidence type="ECO:0000256" key="5">
    <source>
        <dbReference type="ARBA" id="ARBA00022692"/>
    </source>
</evidence>
<accession>M1D7U9</accession>
<evidence type="ECO:0000256" key="8">
    <source>
        <dbReference type="ARBA" id="ARBA00022989"/>
    </source>
</evidence>
<dbReference type="Proteomes" id="UP000011115">
    <property type="component" value="Unassembled WGS sequence"/>
</dbReference>
<keyword evidence="11" id="KW-0325">Glycoprotein</keyword>
<dbReference type="OMA" id="VETIMCQ"/>
<evidence type="ECO:0000256" key="9">
    <source>
        <dbReference type="ARBA" id="ARBA00023136"/>
    </source>
</evidence>
<evidence type="ECO:0000256" key="7">
    <source>
        <dbReference type="ARBA" id="ARBA00022737"/>
    </source>
</evidence>